<organism evidence="2 3">
    <name type="scientific">Aeromicrobium marinum DSM 15272</name>
    <dbReference type="NCBI Taxonomy" id="585531"/>
    <lineage>
        <taxon>Bacteria</taxon>
        <taxon>Bacillati</taxon>
        <taxon>Actinomycetota</taxon>
        <taxon>Actinomycetes</taxon>
        <taxon>Propionibacteriales</taxon>
        <taxon>Nocardioidaceae</taxon>
        <taxon>Aeromicrobium</taxon>
    </lineage>
</organism>
<feature type="non-terminal residue" evidence="2">
    <location>
        <position position="152"/>
    </location>
</feature>
<dbReference type="Proteomes" id="UP000003111">
    <property type="component" value="Unassembled WGS sequence"/>
</dbReference>
<keyword evidence="1" id="KW-0732">Signal</keyword>
<dbReference type="RefSeq" id="WP_007079574.1">
    <property type="nucleotide sequence ID" value="NZ_CM001024.1"/>
</dbReference>
<dbReference type="HOGENOM" id="CLU_1735205_0_0_11"/>
<evidence type="ECO:0008006" key="4">
    <source>
        <dbReference type="Google" id="ProtNLM"/>
    </source>
</evidence>
<proteinExistence type="predicted"/>
<dbReference type="STRING" id="585531.HMPREF0063_12735"/>
<sequence>MHGILARLAATFLVAAGLTVVAQAPAQAAACQQGTGVTVVVNGSVSCVSGGGGTAATKFGQAGHTLAGVPNQPGAVCRVNGFPAPGQPCFETNAYWGLFHANGTGGGWQYATVGAYSLSIPAGGWVAFVWQGSDNRTNPSMTPVGPAPAPQP</sequence>
<keyword evidence="3" id="KW-1185">Reference proteome</keyword>
<feature type="signal peptide" evidence="1">
    <location>
        <begin position="1"/>
        <end position="28"/>
    </location>
</feature>
<evidence type="ECO:0000256" key="1">
    <source>
        <dbReference type="SAM" id="SignalP"/>
    </source>
</evidence>
<gene>
    <name evidence="2" type="ORF">HMPREF0063_12735</name>
</gene>
<dbReference type="EMBL" id="ACLF03000011">
    <property type="protein sequence ID" value="EFQ82211.1"/>
    <property type="molecule type" value="Genomic_DNA"/>
</dbReference>
<reference evidence="2" key="1">
    <citation type="submission" date="2010-08" db="EMBL/GenBank/DDBJ databases">
        <authorList>
            <person name="Muzny D."/>
            <person name="Qin X."/>
            <person name="Buhay C."/>
            <person name="Dugan-Rocha S."/>
            <person name="Ding Y."/>
            <person name="Chen G."/>
            <person name="Hawes A."/>
            <person name="Holder M."/>
            <person name="Jhangiani S."/>
            <person name="Johnson A."/>
            <person name="Khan Z."/>
            <person name="Li Z."/>
            <person name="Liu W."/>
            <person name="Liu X."/>
            <person name="Perez L."/>
            <person name="Shen H."/>
            <person name="Wang Q."/>
            <person name="Watt J."/>
            <person name="Xi L."/>
            <person name="Xin Y."/>
            <person name="Zhou J."/>
            <person name="Deng J."/>
            <person name="Jiang H."/>
            <person name="Liu Y."/>
            <person name="Qu J."/>
            <person name="Song X.-Z."/>
            <person name="Zhang L."/>
            <person name="Villasana D."/>
            <person name="Johnson A."/>
            <person name="Liu J."/>
            <person name="Liyanage D."/>
            <person name="Lorensuhewa L."/>
            <person name="Robinson T."/>
            <person name="Song A."/>
            <person name="Song B.-B."/>
            <person name="Dinh H."/>
            <person name="Thornton R."/>
            <person name="Coyle M."/>
            <person name="Francisco L."/>
            <person name="Jackson L."/>
            <person name="Javaid M."/>
            <person name="Korchina V."/>
            <person name="Kovar C."/>
            <person name="Mata R."/>
            <person name="Mathew T."/>
            <person name="Ngo R."/>
            <person name="Nguyen L."/>
            <person name="Nguyen N."/>
            <person name="Okwuonu G."/>
            <person name="Ongeri F."/>
            <person name="Pham C."/>
            <person name="Simmons D."/>
            <person name="Wilczek-Boney K."/>
            <person name="Hale W."/>
            <person name="Jakkamsetti A."/>
            <person name="Pham P."/>
            <person name="Ruth R."/>
            <person name="San Lucas F."/>
            <person name="Warren J."/>
            <person name="Zhang J."/>
            <person name="Zhao Z."/>
            <person name="Zhou C."/>
            <person name="Zhu D."/>
            <person name="Lee S."/>
            <person name="Bess C."/>
            <person name="Blankenburg K."/>
            <person name="Forbes L."/>
            <person name="Fu Q."/>
            <person name="Gubbala S."/>
            <person name="Hirani K."/>
            <person name="Jayaseelan J.C."/>
            <person name="Lara F."/>
            <person name="Munidasa M."/>
            <person name="Palculict T."/>
            <person name="Patil S."/>
            <person name="Pu L.-L."/>
            <person name="Saada N."/>
            <person name="Tang L."/>
            <person name="Weissenberger G."/>
            <person name="Zhu Y."/>
            <person name="Hemphill L."/>
            <person name="Shang Y."/>
            <person name="Youmans B."/>
            <person name="Ayvaz T."/>
            <person name="Ross M."/>
            <person name="Santibanez J."/>
            <person name="Aqrawi P."/>
            <person name="Gross S."/>
            <person name="Joshi V."/>
            <person name="Fowler G."/>
            <person name="Nazareth L."/>
            <person name="Reid J."/>
            <person name="Worley K."/>
            <person name="Petrosino J."/>
            <person name="Highlander S."/>
            <person name="Gibbs R."/>
        </authorList>
    </citation>
    <scope>NUCLEOTIDE SEQUENCE [LARGE SCALE GENOMIC DNA]</scope>
    <source>
        <strain evidence="2">DSM 15272</strain>
    </source>
</reference>
<comment type="caution">
    <text evidence="2">The sequence shown here is derived from an EMBL/GenBank/DDBJ whole genome shotgun (WGS) entry which is preliminary data.</text>
</comment>
<dbReference type="AlphaFoldDB" id="E2SFC6"/>
<feature type="chain" id="PRO_5003164304" description="Tat pathway signal sequence domain protein" evidence="1">
    <location>
        <begin position="29"/>
        <end position="152"/>
    </location>
</feature>
<name>E2SFC6_9ACTN</name>
<evidence type="ECO:0000313" key="2">
    <source>
        <dbReference type="EMBL" id="EFQ82211.1"/>
    </source>
</evidence>
<protein>
    <recommendedName>
        <fullName evidence="4">Tat pathway signal sequence domain protein</fullName>
    </recommendedName>
</protein>
<evidence type="ECO:0000313" key="3">
    <source>
        <dbReference type="Proteomes" id="UP000003111"/>
    </source>
</evidence>
<accession>E2SFC6</accession>